<dbReference type="EMBL" id="CP002431">
    <property type="protein sequence ID" value="ADU62768.1"/>
    <property type="molecule type" value="Genomic_DNA"/>
</dbReference>
<dbReference type="InterPro" id="IPR036034">
    <property type="entry name" value="PDZ_sf"/>
</dbReference>
<protein>
    <submittedName>
        <fullName evidence="9">Peptidase M48 Ste24p</fullName>
    </submittedName>
</protein>
<keyword evidence="1 6" id="KW-0645">Protease</keyword>
<dbReference type="Pfam" id="PF13180">
    <property type="entry name" value="PDZ_2"/>
    <property type="match status" value="1"/>
</dbReference>
<comment type="cofactor">
    <cofactor evidence="6">
        <name>Zn(2+)</name>
        <dbReference type="ChEBI" id="CHEBI:29105"/>
    </cofactor>
    <text evidence="6">Binds 1 zinc ion per subunit.</text>
</comment>
<dbReference type="Gene3D" id="2.30.42.10">
    <property type="match status" value="1"/>
</dbReference>
<keyword evidence="3 6" id="KW-0378">Hydrolase</keyword>
<evidence type="ECO:0000259" key="8">
    <source>
        <dbReference type="PROSITE" id="PS50106"/>
    </source>
</evidence>
<reference evidence="9 10" key="2">
    <citation type="journal article" date="2014" name="Genome Announc.">
        <title>Complete Genome Sequence of the Subsurface, Mesophilic Sulfate-Reducing Bacterium Desulfovibrio aespoeensis Aspo-2.</title>
        <authorList>
            <person name="Pedersen K."/>
            <person name="Bengtsson A."/>
            <person name="Edlund J."/>
            <person name="Rabe L."/>
            <person name="Hazen T."/>
            <person name="Chakraborty R."/>
            <person name="Goodwin L."/>
            <person name="Shapiro N."/>
        </authorList>
    </citation>
    <scope>NUCLEOTIDE SEQUENCE [LARGE SCALE GENOMIC DNA]</scope>
    <source>
        <strain evidence="10">ATCC 700646 / DSM 10631 / Aspo-2</strain>
    </source>
</reference>
<dbReference type="PANTHER" id="PTHR22726:SF1">
    <property type="entry name" value="METALLOENDOPEPTIDASE OMA1, MITOCHONDRIAL"/>
    <property type="match status" value="1"/>
</dbReference>
<dbReference type="Proteomes" id="UP000002191">
    <property type="component" value="Chromosome"/>
</dbReference>
<keyword evidence="10" id="KW-1185">Reference proteome</keyword>
<dbReference type="STRING" id="643562.Daes_1756"/>
<organism evidence="9 10">
    <name type="scientific">Pseudodesulfovibrio aespoeensis (strain ATCC 700646 / DSM 10631 / Aspo-2)</name>
    <name type="common">Desulfovibrio aespoeensis</name>
    <dbReference type="NCBI Taxonomy" id="643562"/>
    <lineage>
        <taxon>Bacteria</taxon>
        <taxon>Pseudomonadati</taxon>
        <taxon>Thermodesulfobacteriota</taxon>
        <taxon>Desulfovibrionia</taxon>
        <taxon>Desulfovibrionales</taxon>
        <taxon>Desulfovibrionaceae</taxon>
    </lineage>
</organism>
<accession>E6VYK5</accession>
<keyword evidence="2" id="KW-0479">Metal-binding</keyword>
<proteinExistence type="inferred from homology"/>
<sequence precursor="true">MGVSKIWLVCLMLLLAASLQMQGCASVTTRPTVDPMLTSQEAGVQRRMAAEERTELADRLSRVSLPVLVNGLPLCGDRVTWYLGMETASEDLYAAEWRQAYREVLGVNEHVTVTRVYEATPAQAAGLRKGDRILMVNGVKIEPGKKCYDTFHERLDAALKHGRPVSFWIERDGAPRLVEAIPAQCCGYPVIMDDSEEINALATGDTVIVNKGLLKFTETDAEIALIVGHELAHNVLEHGVKASGNQMLGAAVDGIIAGITGVYSNAFTNAGTMAYSQEFEQEADYVGIYFMERGGYDSTETPKFWRRMGANNPYSISHASSHPTSASRTVFLEECVKEIKAKREAGRALLPEFKKTATR</sequence>
<evidence type="ECO:0000313" key="9">
    <source>
        <dbReference type="EMBL" id="ADU62768.1"/>
    </source>
</evidence>
<feature type="chain" id="PRO_5003214122" evidence="7">
    <location>
        <begin position="26"/>
        <end position="359"/>
    </location>
</feature>
<keyword evidence="5 6" id="KW-0482">Metalloprotease</keyword>
<dbReference type="InterPro" id="IPR001915">
    <property type="entry name" value="Peptidase_M48"/>
</dbReference>
<dbReference type="InterPro" id="IPR001478">
    <property type="entry name" value="PDZ"/>
</dbReference>
<evidence type="ECO:0000256" key="1">
    <source>
        <dbReference type="ARBA" id="ARBA00022670"/>
    </source>
</evidence>
<feature type="domain" description="PDZ" evidence="8">
    <location>
        <begin position="62"/>
        <end position="142"/>
    </location>
</feature>
<dbReference type="Pfam" id="PF01435">
    <property type="entry name" value="Peptidase_M48"/>
    <property type="match status" value="1"/>
</dbReference>
<evidence type="ECO:0000256" key="4">
    <source>
        <dbReference type="ARBA" id="ARBA00022833"/>
    </source>
</evidence>
<dbReference type="GO" id="GO:0016020">
    <property type="term" value="C:membrane"/>
    <property type="evidence" value="ECO:0007669"/>
    <property type="project" value="TreeGrafter"/>
</dbReference>
<dbReference type="GO" id="GO:0004222">
    <property type="term" value="F:metalloendopeptidase activity"/>
    <property type="evidence" value="ECO:0007669"/>
    <property type="project" value="InterPro"/>
</dbReference>
<evidence type="ECO:0000256" key="7">
    <source>
        <dbReference type="SAM" id="SignalP"/>
    </source>
</evidence>
<dbReference type="InterPro" id="IPR051156">
    <property type="entry name" value="Mito/Outer_Membr_Metalloprot"/>
</dbReference>
<dbReference type="PROSITE" id="PS50106">
    <property type="entry name" value="PDZ"/>
    <property type="match status" value="1"/>
</dbReference>
<dbReference type="GO" id="GO:0046872">
    <property type="term" value="F:metal ion binding"/>
    <property type="evidence" value="ECO:0007669"/>
    <property type="project" value="UniProtKB-KW"/>
</dbReference>
<reference evidence="10" key="1">
    <citation type="submission" date="2010-12" db="EMBL/GenBank/DDBJ databases">
        <title>Complete sequence of Desulfovibrio aespoeensis Aspo-2.</title>
        <authorList>
            <consortium name="US DOE Joint Genome Institute"/>
            <person name="Lucas S."/>
            <person name="Copeland A."/>
            <person name="Lapidus A."/>
            <person name="Cheng J.-F."/>
            <person name="Goodwin L."/>
            <person name="Pitluck S."/>
            <person name="Chertkov O."/>
            <person name="Misra M."/>
            <person name="Detter J.C."/>
            <person name="Han C."/>
            <person name="Tapia R."/>
            <person name="Land M."/>
            <person name="Hauser L."/>
            <person name="Kyrpides N."/>
            <person name="Ivanova N."/>
            <person name="Ovchinnikova G."/>
            <person name="Pedersen K."/>
            <person name="Jagevall S."/>
            <person name="Hazen T."/>
            <person name="Woyke T."/>
        </authorList>
    </citation>
    <scope>NUCLEOTIDE SEQUENCE [LARGE SCALE GENOMIC DNA]</scope>
    <source>
        <strain evidence="10">ATCC 700646 / DSM 10631 / Aspo-2</strain>
    </source>
</reference>
<evidence type="ECO:0000256" key="6">
    <source>
        <dbReference type="RuleBase" id="RU003983"/>
    </source>
</evidence>
<evidence type="ECO:0000313" key="10">
    <source>
        <dbReference type="Proteomes" id="UP000002191"/>
    </source>
</evidence>
<dbReference type="CDD" id="cd07342">
    <property type="entry name" value="M48C_Oma1_like"/>
    <property type="match status" value="1"/>
</dbReference>
<dbReference type="Gene3D" id="3.30.2010.10">
    <property type="entry name" value="Metalloproteases ('zincins'), catalytic domain"/>
    <property type="match status" value="1"/>
</dbReference>
<keyword evidence="7" id="KW-0732">Signal</keyword>
<dbReference type="AlphaFoldDB" id="E6VYK5"/>
<dbReference type="RefSeq" id="WP_013514684.1">
    <property type="nucleotide sequence ID" value="NC_014844.1"/>
</dbReference>
<keyword evidence="4 6" id="KW-0862">Zinc</keyword>
<evidence type="ECO:0000256" key="2">
    <source>
        <dbReference type="ARBA" id="ARBA00022723"/>
    </source>
</evidence>
<evidence type="ECO:0000256" key="3">
    <source>
        <dbReference type="ARBA" id="ARBA00022801"/>
    </source>
</evidence>
<evidence type="ECO:0000256" key="5">
    <source>
        <dbReference type="ARBA" id="ARBA00023049"/>
    </source>
</evidence>
<dbReference type="GO" id="GO:0051603">
    <property type="term" value="P:proteolysis involved in protein catabolic process"/>
    <property type="evidence" value="ECO:0007669"/>
    <property type="project" value="TreeGrafter"/>
</dbReference>
<name>E6VYK5_PSEA9</name>
<comment type="similarity">
    <text evidence="6">Belongs to the peptidase M48 family.</text>
</comment>
<dbReference type="HOGENOM" id="CLU_066166_0_0_7"/>
<feature type="signal peptide" evidence="7">
    <location>
        <begin position="1"/>
        <end position="25"/>
    </location>
</feature>
<dbReference type="PANTHER" id="PTHR22726">
    <property type="entry name" value="METALLOENDOPEPTIDASE OMA1"/>
    <property type="match status" value="1"/>
</dbReference>
<dbReference type="KEGG" id="das:Daes_1756"/>
<gene>
    <name evidence="9" type="ordered locus">Daes_1756</name>
</gene>
<dbReference type="SUPFAM" id="SSF50156">
    <property type="entry name" value="PDZ domain-like"/>
    <property type="match status" value="1"/>
</dbReference>
<dbReference type="SMART" id="SM00228">
    <property type="entry name" value="PDZ"/>
    <property type="match status" value="1"/>
</dbReference>
<dbReference type="eggNOG" id="COG0501">
    <property type="taxonomic scope" value="Bacteria"/>
</dbReference>